<evidence type="ECO:0000313" key="1">
    <source>
        <dbReference type="EMBL" id="MBG0838484.1"/>
    </source>
</evidence>
<name>A0A931D6D5_9PSED</name>
<keyword evidence="2" id="KW-1185">Reference proteome</keyword>
<dbReference type="RefSeq" id="WP_196477241.1">
    <property type="nucleotide sequence ID" value="NZ_JACFYX020000008.1"/>
</dbReference>
<gene>
    <name evidence="1" type="ORF">H3221_25580</name>
</gene>
<accession>A0A931D6D5</accession>
<protein>
    <submittedName>
        <fullName evidence="1">Uncharacterized protein</fullName>
    </submittedName>
</protein>
<dbReference type="EMBL" id="JACFYX010000075">
    <property type="protein sequence ID" value="MBG0838484.1"/>
    <property type="molecule type" value="Genomic_DNA"/>
</dbReference>
<comment type="caution">
    <text evidence="1">The sequence shown here is derived from an EMBL/GenBank/DDBJ whole genome shotgun (WGS) entry which is preliminary data.</text>
</comment>
<proteinExistence type="predicted"/>
<reference evidence="1" key="1">
    <citation type="submission" date="2020-07" db="EMBL/GenBank/DDBJ databases">
        <title>Pseudomonas chaetoceroseae sp. nov., a new member of the Pseudomonas oleovorans group isolated from a culture of Chaetoceros calcitrans.</title>
        <authorList>
            <person name="Girard L."/>
            <person name="Lood C."/>
            <person name="De Mot R."/>
            <person name="Baudart J."/>
        </authorList>
    </citation>
    <scope>NUCLEOTIDE SEQUENCE</scope>
    <source>
        <strain evidence="1">536</strain>
    </source>
</reference>
<sequence>MSTSESVVIHFPSPRNPLHSFVANEYPLQAAAEYRAALLAMLLRGLPEPELANATSALLSELIVLYRRAIAQAAWRAEHE</sequence>
<dbReference type="Proteomes" id="UP000596932">
    <property type="component" value="Unassembled WGS sequence"/>
</dbReference>
<dbReference type="AlphaFoldDB" id="A0A931D6D5"/>
<organism evidence="1 2">
    <name type="scientific">Pseudomonas chaetocerotis</name>
    <dbReference type="NCBI Taxonomy" id="2758695"/>
    <lineage>
        <taxon>Bacteria</taxon>
        <taxon>Pseudomonadati</taxon>
        <taxon>Pseudomonadota</taxon>
        <taxon>Gammaproteobacteria</taxon>
        <taxon>Pseudomonadales</taxon>
        <taxon>Pseudomonadaceae</taxon>
        <taxon>Pseudomonas</taxon>
    </lineage>
</organism>
<evidence type="ECO:0000313" key="2">
    <source>
        <dbReference type="Proteomes" id="UP000596932"/>
    </source>
</evidence>